<accession>A0ABM9W0J7</accession>
<keyword evidence="2" id="KW-1185">Reference proteome</keyword>
<comment type="caution">
    <text evidence="1">The sequence shown here is derived from an EMBL/GenBank/DDBJ whole genome shotgun (WGS) entry which is preliminary data.</text>
</comment>
<organism evidence="1 2">
    <name type="scientific">Sporomusa sphaeroides DSM 2875</name>
    <dbReference type="NCBI Taxonomy" id="1337886"/>
    <lineage>
        <taxon>Bacteria</taxon>
        <taxon>Bacillati</taxon>
        <taxon>Bacillota</taxon>
        <taxon>Negativicutes</taxon>
        <taxon>Selenomonadales</taxon>
        <taxon>Sporomusaceae</taxon>
        <taxon>Sporomusa</taxon>
    </lineage>
</organism>
<gene>
    <name evidence="1" type="ORF">SSPH_01116</name>
</gene>
<reference evidence="1 2" key="1">
    <citation type="submission" date="2016-01" db="EMBL/GenBank/DDBJ databases">
        <authorList>
            <person name="Brown R."/>
        </authorList>
    </citation>
    <scope>NUCLEOTIDE SEQUENCE [LARGE SCALE GENOMIC DNA]</scope>
    <source>
        <strain evidence="1">Sporomusa sphaeroides DSM 2875</strain>
    </source>
</reference>
<dbReference type="Proteomes" id="UP000245702">
    <property type="component" value="Unassembled WGS sequence"/>
</dbReference>
<dbReference type="EMBL" id="FCOW01000004">
    <property type="protein sequence ID" value="CVK18478.1"/>
    <property type="molecule type" value="Genomic_DNA"/>
</dbReference>
<evidence type="ECO:0000313" key="1">
    <source>
        <dbReference type="EMBL" id="CVK18478.1"/>
    </source>
</evidence>
<evidence type="ECO:0000313" key="2">
    <source>
        <dbReference type="Proteomes" id="UP000245702"/>
    </source>
</evidence>
<proteinExistence type="predicted"/>
<protein>
    <submittedName>
        <fullName evidence="1">Uncharacterized protein</fullName>
    </submittedName>
</protein>
<name>A0ABM9W0J7_9FIRM</name>
<sequence length="52" mass="6355">MTRKGYTATCIPDKRELQRMRRWDRQSGKAHIDHGKESLRRAVMRELREFPR</sequence>